<dbReference type="Gene3D" id="3.40.50.10300">
    <property type="entry name" value="CoaB-like"/>
    <property type="match status" value="1"/>
</dbReference>
<dbReference type="SUPFAM" id="SSF102645">
    <property type="entry name" value="CoaB-like"/>
    <property type="match status" value="1"/>
</dbReference>
<dbReference type="Proteomes" id="UP000266743">
    <property type="component" value="Chromosome 3"/>
</dbReference>
<evidence type="ECO:0000259" key="2">
    <source>
        <dbReference type="Pfam" id="PF04127"/>
    </source>
</evidence>
<comment type="similarity">
    <text evidence="1">Belongs to the PPC synthetase family.</text>
</comment>
<feature type="domain" description="DNA/pantothenate metabolism flavoprotein C-terminal" evidence="2">
    <location>
        <begin position="173"/>
        <end position="265"/>
    </location>
</feature>
<dbReference type="InterPro" id="IPR007085">
    <property type="entry name" value="DNA/pantothenate-metab_flavo_C"/>
</dbReference>
<sequence length="322" mass="36513">MSAEGLSRFFTENLTEEGRSDLNQWEAKTLEFAQRVNRDGCEGVAFITSGGTAVPLEVHAVRFVTNFSSGGRGAVLVEELLARGWACILLRSKTSQLPFRRLIDNMTTEQFFAELNAPQKSCDVSAAIEAYTKYKSRFLEIPYYTVVEYLYLFSLLTGTLSHRAECLRQTPMMLLAAAAVSDYYIPESRLSHHKMSGGDGLTIQFNNVPKILDLISEEWHGSSRAAPRYLITFKLETEEEQLKAKALRNLGLYRCDAVVANMLQNYRERVLVFWNGEEQNPTLLHRSPNGSVESLMIDHVLQRIKNHAKGCGMQYKLEGRRR</sequence>
<evidence type="ECO:0000313" key="4">
    <source>
        <dbReference type="Proteomes" id="UP000266743"/>
    </source>
</evidence>
<name>A0A3L6LEQ7_9TRYP</name>
<feature type="domain" description="DNA/pantothenate metabolism flavoprotein C-terminal" evidence="2">
    <location>
        <begin position="46"/>
        <end position="135"/>
    </location>
</feature>
<dbReference type="InterPro" id="IPR035929">
    <property type="entry name" value="CoaB-like_sf"/>
</dbReference>
<proteinExistence type="inferred from homology"/>
<reference evidence="3 4" key="1">
    <citation type="submission" date="2018-09" db="EMBL/GenBank/DDBJ databases">
        <title>whole genome sequence of T. equiperdum IVM-t1 strain.</title>
        <authorList>
            <person name="Suganuma K."/>
        </authorList>
    </citation>
    <scope>NUCLEOTIDE SEQUENCE [LARGE SCALE GENOMIC DNA]</scope>
    <source>
        <strain evidence="3 4">IVM-t1</strain>
    </source>
</reference>
<protein>
    <submittedName>
        <fullName evidence="3">DNA / pantothenate metabolism flavoprotein</fullName>
    </submittedName>
</protein>
<dbReference type="Pfam" id="PF04127">
    <property type="entry name" value="DFP"/>
    <property type="match status" value="2"/>
</dbReference>
<accession>A0A3L6LEQ7</accession>
<dbReference type="GO" id="GO:0015937">
    <property type="term" value="P:coenzyme A biosynthetic process"/>
    <property type="evidence" value="ECO:0007669"/>
    <property type="project" value="UniProtKB-ARBA"/>
</dbReference>
<dbReference type="GO" id="GO:0003824">
    <property type="term" value="F:catalytic activity"/>
    <property type="evidence" value="ECO:0007669"/>
    <property type="project" value="UniProtKB-ARBA"/>
</dbReference>
<evidence type="ECO:0000256" key="1">
    <source>
        <dbReference type="ARBA" id="ARBA00005703"/>
    </source>
</evidence>
<evidence type="ECO:0000313" key="3">
    <source>
        <dbReference type="EMBL" id="RHW73817.1"/>
    </source>
</evidence>
<organism evidence="3 4">
    <name type="scientific">Trypanosoma brucei equiperdum</name>
    <dbReference type="NCBI Taxonomy" id="630700"/>
    <lineage>
        <taxon>Eukaryota</taxon>
        <taxon>Discoba</taxon>
        <taxon>Euglenozoa</taxon>
        <taxon>Kinetoplastea</taxon>
        <taxon>Metakinetoplastina</taxon>
        <taxon>Trypanosomatida</taxon>
        <taxon>Trypanosomatidae</taxon>
        <taxon>Trypanosoma</taxon>
    </lineage>
</organism>
<dbReference type="AlphaFoldDB" id="A0A3L6LEQ7"/>
<dbReference type="EMBL" id="QSBY01000003">
    <property type="protein sequence ID" value="RHW73817.1"/>
    <property type="molecule type" value="Genomic_DNA"/>
</dbReference>
<gene>
    <name evidence="3" type="ORF">DPX39_030018700</name>
</gene>
<comment type="caution">
    <text evidence="3">The sequence shown here is derived from an EMBL/GenBank/DDBJ whole genome shotgun (WGS) entry which is preliminary data.</text>
</comment>
<dbReference type="FunFam" id="3.40.50.10300:FF:000004">
    <property type="entry name" value="DNA / pantothenate metabolism flavoprotein, putative"/>
    <property type="match status" value="1"/>
</dbReference>